<feature type="region of interest" description="Disordered" evidence="1">
    <location>
        <begin position="289"/>
        <end position="317"/>
    </location>
</feature>
<proteinExistence type="predicted"/>
<name>A0ABV4UEZ6_9RHOO</name>
<protein>
    <submittedName>
        <fullName evidence="4">MlaD family protein</fullName>
    </submittedName>
</protein>
<keyword evidence="2" id="KW-0472">Membrane</keyword>
<sequence length="317" mass="34621">MENRSHALITGIFTLLLGIAAILSLWWFGGKTEHMRDYLVVTDKSVSGLNPQAQVRYRGIRVGRVEDIDLDSRDPRNILIHIRIRDDVPVRQGAIARLGYQGVTGIAHIQLDDRDEDGVGHPVDADRALLSAESGGMPRIPMEDSLVDALTDTGTDTLKQIHRLVVNINRILNPENRKAMTRTLDNLAAASDNAREASEQLRQALSGQNLRTLQTTLQRAEYATGQIGPFFAEARGLVARLQSVSDKLDVALGGQSGAATLPRLNELGRDLAVTSRQLNRVLKMLEDRPQSLILGGPKQTPGPGEAGFTAPADRKKP</sequence>
<keyword evidence="5" id="KW-1185">Reference proteome</keyword>
<dbReference type="Pfam" id="PF02470">
    <property type="entry name" value="MlaD"/>
    <property type="match status" value="1"/>
</dbReference>
<dbReference type="Proteomes" id="UP001574673">
    <property type="component" value="Unassembled WGS sequence"/>
</dbReference>
<feature type="domain" description="Mce/MlaD" evidence="3">
    <location>
        <begin position="41"/>
        <end position="113"/>
    </location>
</feature>
<gene>
    <name evidence="4" type="ORF">ABCS64_03850</name>
</gene>
<dbReference type="RefSeq" id="WP_418890594.1">
    <property type="nucleotide sequence ID" value="NZ_JBEUWX010000002.1"/>
</dbReference>
<keyword evidence="2" id="KW-0812">Transmembrane</keyword>
<keyword evidence="2" id="KW-1133">Transmembrane helix</keyword>
<evidence type="ECO:0000256" key="2">
    <source>
        <dbReference type="SAM" id="Phobius"/>
    </source>
</evidence>
<evidence type="ECO:0000313" key="4">
    <source>
        <dbReference type="EMBL" id="MFA9949469.1"/>
    </source>
</evidence>
<dbReference type="InterPro" id="IPR003399">
    <property type="entry name" value="Mce/MlaD"/>
</dbReference>
<dbReference type="EMBL" id="JBEUWX010000002">
    <property type="protein sequence ID" value="MFA9949469.1"/>
    <property type="molecule type" value="Genomic_DNA"/>
</dbReference>
<evidence type="ECO:0000259" key="3">
    <source>
        <dbReference type="Pfam" id="PF02470"/>
    </source>
</evidence>
<reference evidence="5" key="1">
    <citation type="submission" date="2024-06" db="EMBL/GenBank/DDBJ databases">
        <title>Radixoralia hellwigii gen. nov., sp nov., isolated from a root canal in the human oral cavity.</title>
        <authorList>
            <person name="Bartsch S."/>
            <person name="Wittmer A."/>
            <person name="Schulz A.-K."/>
            <person name="Neumann-Schaal M."/>
            <person name="Wolf J."/>
            <person name="Gronow S."/>
            <person name="Tennert C."/>
            <person name="Haecker G."/>
            <person name="Cieplik F."/>
            <person name="Al-Ahmad A."/>
        </authorList>
    </citation>
    <scope>NUCLEOTIDE SEQUENCE [LARGE SCALE GENOMIC DNA]</scope>
    <source>
        <strain evidence="5">Wk13</strain>
    </source>
</reference>
<comment type="caution">
    <text evidence="4">The sequence shown here is derived from an EMBL/GenBank/DDBJ whole genome shotgun (WGS) entry which is preliminary data.</text>
</comment>
<feature type="transmembrane region" description="Helical" evidence="2">
    <location>
        <begin position="6"/>
        <end position="28"/>
    </location>
</feature>
<organism evidence="4 5">
    <name type="scientific">Dentiradicibacter hellwigii</name>
    <dbReference type="NCBI Taxonomy" id="3149053"/>
    <lineage>
        <taxon>Bacteria</taxon>
        <taxon>Pseudomonadati</taxon>
        <taxon>Pseudomonadota</taxon>
        <taxon>Betaproteobacteria</taxon>
        <taxon>Rhodocyclales</taxon>
        <taxon>Rhodocyclaceae</taxon>
        <taxon>Dentiradicibacter</taxon>
    </lineage>
</organism>
<dbReference type="PANTHER" id="PTHR36698:SF2">
    <property type="entry name" value="MCE_MLAD DOMAIN-CONTAINING PROTEIN"/>
    <property type="match status" value="1"/>
</dbReference>
<accession>A0ABV4UEZ6</accession>
<evidence type="ECO:0000256" key="1">
    <source>
        <dbReference type="SAM" id="MobiDB-lite"/>
    </source>
</evidence>
<dbReference type="PANTHER" id="PTHR36698">
    <property type="entry name" value="BLL5892 PROTEIN"/>
    <property type="match status" value="1"/>
</dbReference>
<evidence type="ECO:0000313" key="5">
    <source>
        <dbReference type="Proteomes" id="UP001574673"/>
    </source>
</evidence>